<reference evidence="1 2" key="1">
    <citation type="submission" date="2011-02" db="EMBL/GenBank/DDBJ databases">
        <title>The Genome Sequence of Sphaeroforma arctica JP610.</title>
        <authorList>
            <consortium name="The Broad Institute Genome Sequencing Platform"/>
            <person name="Russ C."/>
            <person name="Cuomo C."/>
            <person name="Young S.K."/>
            <person name="Zeng Q."/>
            <person name="Gargeya S."/>
            <person name="Alvarado L."/>
            <person name="Berlin A."/>
            <person name="Chapman S.B."/>
            <person name="Chen Z."/>
            <person name="Freedman E."/>
            <person name="Gellesch M."/>
            <person name="Goldberg J."/>
            <person name="Griggs A."/>
            <person name="Gujja S."/>
            <person name="Heilman E."/>
            <person name="Heiman D."/>
            <person name="Howarth C."/>
            <person name="Mehta T."/>
            <person name="Neiman D."/>
            <person name="Pearson M."/>
            <person name="Roberts A."/>
            <person name="Saif S."/>
            <person name="Shea T."/>
            <person name="Shenoy N."/>
            <person name="Sisk P."/>
            <person name="Stolte C."/>
            <person name="Sykes S."/>
            <person name="White J."/>
            <person name="Yandava C."/>
            <person name="Burger G."/>
            <person name="Gray M.W."/>
            <person name="Holland P.W.H."/>
            <person name="King N."/>
            <person name="Lang F.B.F."/>
            <person name="Roger A.J."/>
            <person name="Ruiz-Trillo I."/>
            <person name="Haas B."/>
            <person name="Nusbaum C."/>
            <person name="Birren B."/>
        </authorList>
    </citation>
    <scope>NUCLEOTIDE SEQUENCE [LARGE SCALE GENOMIC DNA]</scope>
    <source>
        <strain evidence="1 2">JP610</strain>
    </source>
</reference>
<gene>
    <name evidence="1" type="ORF">SARC_10330</name>
</gene>
<dbReference type="Proteomes" id="UP000054560">
    <property type="component" value="Unassembled WGS sequence"/>
</dbReference>
<sequence>MAEFEIIGEGMGDGAEEGEEIDEATRAFLDEEQAQIAQLGGGEDEFNSAIMAVTTHNSPFDSDERVNLSS</sequence>
<evidence type="ECO:0000313" key="1">
    <source>
        <dbReference type="EMBL" id="KNC77201.1"/>
    </source>
</evidence>
<organism evidence="1 2">
    <name type="scientific">Sphaeroforma arctica JP610</name>
    <dbReference type="NCBI Taxonomy" id="667725"/>
    <lineage>
        <taxon>Eukaryota</taxon>
        <taxon>Ichthyosporea</taxon>
        <taxon>Ichthyophonida</taxon>
        <taxon>Sphaeroforma</taxon>
    </lineage>
</organism>
<evidence type="ECO:0000313" key="2">
    <source>
        <dbReference type="Proteomes" id="UP000054560"/>
    </source>
</evidence>
<keyword evidence="2" id="KW-1185">Reference proteome</keyword>
<protein>
    <submittedName>
        <fullName evidence="1">Uncharacterized protein</fullName>
    </submittedName>
</protein>
<dbReference type="AlphaFoldDB" id="A0A0L0FL57"/>
<dbReference type="EMBL" id="KQ242805">
    <property type="protein sequence ID" value="KNC77201.1"/>
    <property type="molecule type" value="Genomic_DNA"/>
</dbReference>
<accession>A0A0L0FL57</accession>
<dbReference type="GeneID" id="25910834"/>
<dbReference type="RefSeq" id="XP_014151103.1">
    <property type="nucleotide sequence ID" value="XM_014295628.1"/>
</dbReference>
<proteinExistence type="predicted"/>
<name>A0A0L0FL57_9EUKA</name>